<dbReference type="UniPathway" id="UPA00193"/>
<dbReference type="InterPro" id="IPR015424">
    <property type="entry name" value="PyrdxlP-dep_Trfase"/>
</dbReference>
<dbReference type="EC" id="2.1.2.1" evidence="12"/>
<dbReference type="PANTHER" id="PTHR11680:SF35">
    <property type="entry name" value="SERINE HYDROXYMETHYLTRANSFERASE 1"/>
    <property type="match status" value="1"/>
</dbReference>
<evidence type="ECO:0000256" key="11">
    <source>
        <dbReference type="ARBA" id="ARBA00054606"/>
    </source>
</evidence>
<dbReference type="InterPro" id="IPR019798">
    <property type="entry name" value="Ser_HO-MeTrfase_PLP_BS"/>
</dbReference>
<keyword evidence="9 12" id="KW-0808">Transferase</keyword>
<evidence type="ECO:0000313" key="15">
    <source>
        <dbReference type="EMBL" id="RIN01757.1"/>
    </source>
</evidence>
<dbReference type="CDD" id="cd00378">
    <property type="entry name" value="SHMT"/>
    <property type="match status" value="1"/>
</dbReference>
<dbReference type="PANTHER" id="PTHR11680">
    <property type="entry name" value="SERINE HYDROXYMETHYLTRANSFERASE"/>
    <property type="match status" value="1"/>
</dbReference>
<feature type="site" description="Plays an important role in substrate specificity" evidence="12">
    <location>
        <position position="225"/>
    </location>
</feature>
<evidence type="ECO:0000256" key="7">
    <source>
        <dbReference type="ARBA" id="ARBA00022563"/>
    </source>
</evidence>
<sequence>MSFIQEQDKEIYEVIQNEFNRQNNNIELIASENFVSEAVMEAQGSVLTNKYAEGYPNRRYYGGCEFVDVSEALAIDRAKKLFGAEHVNVQPHSGSQANMAVYLVALEHGDTVLGMNLSHGGHLTHGAPVNFSGQFYNFVEYGVDEENEQIDYDEVLRVAKEHQPKLIVAGASAYSRTIDFKRFKEIADEVGAKLMVDMAHIAGLVAVGLHPNPVEHADFVTTTTHKTLRGPRGGMILCKEEYKKQIDKTIFPGIQGGPLEHVIAAKAVAFGEALQDDFKAYQQQVINNAKTLANTLTDEGFRVVSGGTDNHLVSVDVKGSVGITGKVAEETLDAIGITCNKNTIPFDQEKPFVTSGVRLGTPAATTRGFDETAFEEVAKIISLVLKDPENEKALEEGKERVKALTNKHPLYN</sequence>
<comment type="caution">
    <text evidence="12">Lacks conserved residue(s) required for the propagation of feature annotation.</text>
</comment>
<dbReference type="InterPro" id="IPR015422">
    <property type="entry name" value="PyrdxlP-dep_Trfase_small"/>
</dbReference>
<evidence type="ECO:0000256" key="4">
    <source>
        <dbReference type="ARBA" id="ARBA00006376"/>
    </source>
</evidence>
<dbReference type="GO" id="GO:0019264">
    <property type="term" value="P:glycine biosynthetic process from serine"/>
    <property type="evidence" value="ECO:0007669"/>
    <property type="project" value="UniProtKB-UniRule"/>
</dbReference>
<dbReference type="InterPro" id="IPR001085">
    <property type="entry name" value="Ser_HO-MeTrfase"/>
</dbReference>
<dbReference type="HAMAP" id="MF_00051">
    <property type="entry name" value="SHMT"/>
    <property type="match status" value="1"/>
</dbReference>
<evidence type="ECO:0000256" key="6">
    <source>
        <dbReference type="ARBA" id="ARBA00022490"/>
    </source>
</evidence>
<dbReference type="EMBL" id="QXUF01000022">
    <property type="protein sequence ID" value="RIN01757.1"/>
    <property type="molecule type" value="Genomic_DNA"/>
</dbReference>
<organism evidence="15 16">
    <name type="scientific">Staphylococcus shinii</name>
    <dbReference type="NCBI Taxonomy" id="2912228"/>
    <lineage>
        <taxon>Bacteria</taxon>
        <taxon>Bacillati</taxon>
        <taxon>Bacillota</taxon>
        <taxon>Bacilli</taxon>
        <taxon>Bacillales</taxon>
        <taxon>Staphylococcaceae</taxon>
        <taxon>Staphylococcus</taxon>
    </lineage>
</organism>
<comment type="cofactor">
    <cofactor evidence="2 12 13">
        <name>pyridoxal 5'-phosphate</name>
        <dbReference type="ChEBI" id="CHEBI:597326"/>
    </cofactor>
</comment>
<dbReference type="UniPathway" id="UPA00288">
    <property type="reaction ID" value="UER01023"/>
</dbReference>
<dbReference type="FunFam" id="3.90.1150.10:FF:000003">
    <property type="entry name" value="Serine hydroxymethyltransferase"/>
    <property type="match status" value="1"/>
</dbReference>
<gene>
    <name evidence="12" type="primary">glyA</name>
    <name evidence="15" type="ORF">BU112_04615</name>
</gene>
<evidence type="ECO:0000256" key="13">
    <source>
        <dbReference type="PIRSR" id="PIRSR000412-50"/>
    </source>
</evidence>
<dbReference type="Gene3D" id="3.90.1150.10">
    <property type="entry name" value="Aspartate Aminotransferase, domain 1"/>
    <property type="match status" value="1"/>
</dbReference>
<comment type="subcellular location">
    <subcellularLocation>
        <location evidence="3 12">Cytoplasm</location>
    </subcellularLocation>
</comment>
<feature type="binding site" evidence="12">
    <location>
        <position position="240"/>
    </location>
    <ligand>
        <name>(6S)-5,6,7,8-tetrahydrofolate</name>
        <dbReference type="ChEBI" id="CHEBI:57453"/>
    </ligand>
</feature>
<dbReference type="GO" id="GO:0030170">
    <property type="term" value="F:pyridoxal phosphate binding"/>
    <property type="evidence" value="ECO:0007669"/>
    <property type="project" value="UniProtKB-UniRule"/>
</dbReference>
<evidence type="ECO:0000256" key="2">
    <source>
        <dbReference type="ARBA" id="ARBA00001933"/>
    </source>
</evidence>
<keyword evidence="7 12" id="KW-0554">One-carbon metabolism</keyword>
<comment type="function">
    <text evidence="11">Catalyzes the reversible interconversion of serine and glycine with tetrahydrofolate (THF) serving as the one-carbon carrier. This reaction serves as the major source of one-carbon groups required for the biosynthesis of purines, thymidylate, methionine, and other important biomolecules. Also exhibits THF-independent aldolase activity toward beta-hydroxyamino acids, producing glycine and aldehydes, via a retro-aldol mechanism. Thus, is able to catalyze the cleavage of L-allo-threonine.</text>
</comment>
<comment type="similarity">
    <text evidence="4 12">Belongs to the SHMT family.</text>
</comment>
<dbReference type="PROSITE" id="PS00096">
    <property type="entry name" value="SHMT"/>
    <property type="match status" value="1"/>
</dbReference>
<dbReference type="NCBIfam" id="NF000586">
    <property type="entry name" value="PRK00011.1"/>
    <property type="match status" value="1"/>
</dbReference>
<dbReference type="Pfam" id="PF00464">
    <property type="entry name" value="SHMT"/>
    <property type="match status" value="1"/>
</dbReference>
<evidence type="ECO:0000256" key="12">
    <source>
        <dbReference type="HAMAP-Rule" id="MF_00051"/>
    </source>
</evidence>
<dbReference type="FunFam" id="3.40.640.10:FF:000001">
    <property type="entry name" value="Serine hydroxymethyltransferase"/>
    <property type="match status" value="1"/>
</dbReference>
<keyword evidence="6 12" id="KW-0963">Cytoplasm</keyword>
<feature type="binding site" evidence="12">
    <location>
        <position position="117"/>
    </location>
    <ligand>
        <name>(6S)-5,6,7,8-tetrahydrofolate</name>
        <dbReference type="ChEBI" id="CHEBI:57453"/>
    </ligand>
</feature>
<feature type="binding site" evidence="12">
    <location>
        <begin position="121"/>
        <end position="123"/>
    </location>
    <ligand>
        <name>(6S)-5,6,7,8-tetrahydrofolate</name>
        <dbReference type="ChEBI" id="CHEBI:57453"/>
    </ligand>
</feature>
<dbReference type="InterPro" id="IPR049943">
    <property type="entry name" value="Ser_HO-MeTrfase-like"/>
</dbReference>
<dbReference type="AlphaFoldDB" id="A0A418IGU4"/>
<dbReference type="Proteomes" id="UP000286317">
    <property type="component" value="Unassembled WGS sequence"/>
</dbReference>
<dbReference type="Gene3D" id="3.40.640.10">
    <property type="entry name" value="Type I PLP-dependent aspartate aminotransferase-like (Major domain)"/>
    <property type="match status" value="1"/>
</dbReference>
<evidence type="ECO:0000256" key="1">
    <source>
        <dbReference type="ARBA" id="ARBA00001528"/>
    </source>
</evidence>
<evidence type="ECO:0000256" key="3">
    <source>
        <dbReference type="ARBA" id="ARBA00004496"/>
    </source>
</evidence>
<dbReference type="SUPFAM" id="SSF53383">
    <property type="entry name" value="PLP-dependent transferases"/>
    <property type="match status" value="1"/>
</dbReference>
<comment type="catalytic activity">
    <reaction evidence="1 12">
        <text>(6R)-5,10-methylene-5,6,7,8-tetrahydrofolate + glycine + H2O = (6S)-5,6,7,8-tetrahydrofolate + L-serine</text>
        <dbReference type="Rhea" id="RHEA:15481"/>
        <dbReference type="ChEBI" id="CHEBI:15377"/>
        <dbReference type="ChEBI" id="CHEBI:15636"/>
        <dbReference type="ChEBI" id="CHEBI:33384"/>
        <dbReference type="ChEBI" id="CHEBI:57305"/>
        <dbReference type="ChEBI" id="CHEBI:57453"/>
        <dbReference type="EC" id="2.1.2.1"/>
    </reaction>
</comment>
<evidence type="ECO:0000256" key="5">
    <source>
        <dbReference type="ARBA" id="ARBA00011738"/>
    </source>
</evidence>
<feature type="modified residue" description="N6-(pyridoxal phosphate)lysine" evidence="12 13">
    <location>
        <position position="226"/>
    </location>
</feature>
<dbReference type="GO" id="GO:0035999">
    <property type="term" value="P:tetrahydrofolate interconversion"/>
    <property type="evidence" value="ECO:0007669"/>
    <property type="project" value="UniProtKB-UniRule"/>
</dbReference>
<evidence type="ECO:0000256" key="9">
    <source>
        <dbReference type="ARBA" id="ARBA00022679"/>
    </source>
</evidence>
<keyword evidence="10 12" id="KW-0663">Pyridoxal phosphate</keyword>
<dbReference type="GO" id="GO:0005829">
    <property type="term" value="C:cytosol"/>
    <property type="evidence" value="ECO:0007669"/>
    <property type="project" value="TreeGrafter"/>
</dbReference>
<protein>
    <recommendedName>
        <fullName evidence="12">Serine hydroxymethyltransferase</fullName>
        <shortName evidence="12">SHMT</shortName>
        <shortName evidence="12">Serine methylase</shortName>
        <ecNumber evidence="12">2.1.2.1</ecNumber>
    </recommendedName>
</protein>
<dbReference type="OrthoDB" id="9803846at2"/>
<evidence type="ECO:0000259" key="14">
    <source>
        <dbReference type="Pfam" id="PF00464"/>
    </source>
</evidence>
<dbReference type="InterPro" id="IPR039429">
    <property type="entry name" value="SHMT-like_dom"/>
</dbReference>
<feature type="domain" description="Serine hydroxymethyltransferase-like" evidence="14">
    <location>
        <begin position="4"/>
        <end position="381"/>
    </location>
</feature>
<proteinExistence type="inferred from homology"/>
<dbReference type="GO" id="GO:0004372">
    <property type="term" value="F:glycine hydroxymethyltransferase activity"/>
    <property type="evidence" value="ECO:0007669"/>
    <property type="project" value="UniProtKB-UniRule"/>
</dbReference>
<evidence type="ECO:0000313" key="16">
    <source>
        <dbReference type="Proteomes" id="UP000286317"/>
    </source>
</evidence>
<comment type="pathway">
    <text evidence="12">Amino-acid biosynthesis; glycine biosynthesis; glycine from L-serine: step 1/1.</text>
</comment>
<name>A0A418IGU4_9STAP</name>
<dbReference type="PIRSF" id="PIRSF000412">
    <property type="entry name" value="SHMT"/>
    <property type="match status" value="1"/>
</dbReference>
<evidence type="ECO:0000256" key="8">
    <source>
        <dbReference type="ARBA" id="ARBA00022605"/>
    </source>
</evidence>
<evidence type="ECO:0000256" key="10">
    <source>
        <dbReference type="ARBA" id="ARBA00022898"/>
    </source>
</evidence>
<keyword evidence="16" id="KW-1185">Reference proteome</keyword>
<reference evidence="15 16" key="1">
    <citation type="journal article" date="2016" name="Front. Microbiol.">
        <title>Comprehensive Phylogenetic Analysis of Bovine Non-aureus Staphylococci Species Based on Whole-Genome Sequencing.</title>
        <authorList>
            <person name="Naushad S."/>
            <person name="Barkema H.W."/>
            <person name="Luby C."/>
            <person name="Condas L.A."/>
            <person name="Nobrega D.B."/>
            <person name="Carson D.A."/>
            <person name="De Buck J."/>
        </authorList>
    </citation>
    <scope>NUCLEOTIDE SEQUENCE [LARGE SCALE GENOMIC DNA]</scope>
    <source>
        <strain evidence="15 16">SNUC 4554</strain>
    </source>
</reference>
<comment type="subunit">
    <text evidence="5 12">Homodimer.</text>
</comment>
<dbReference type="RefSeq" id="WP_101051255.1">
    <property type="nucleotide sequence ID" value="NZ_CP150685.1"/>
</dbReference>
<dbReference type="InterPro" id="IPR015421">
    <property type="entry name" value="PyrdxlP-dep_Trfase_major"/>
</dbReference>
<comment type="caution">
    <text evidence="15">The sequence shown here is derived from an EMBL/GenBank/DDBJ whole genome shotgun (WGS) entry which is preliminary data.</text>
</comment>
<comment type="pathway">
    <text evidence="12">One-carbon metabolism; tetrahydrofolate interconversion.</text>
</comment>
<accession>A0A418IGU4</accession>
<keyword evidence="8 12" id="KW-0028">Amino-acid biosynthesis</keyword>